<dbReference type="Gene3D" id="1.10.260.40">
    <property type="entry name" value="lambda repressor-like DNA-binding domains"/>
    <property type="match status" value="1"/>
</dbReference>
<dbReference type="SUPFAM" id="SSF47413">
    <property type="entry name" value="lambda repressor-like DNA-binding domains"/>
    <property type="match status" value="1"/>
</dbReference>
<dbReference type="Pfam" id="PF13560">
    <property type="entry name" value="HTH_31"/>
    <property type="match status" value="1"/>
</dbReference>
<dbReference type="InterPro" id="IPR001387">
    <property type="entry name" value="Cro/C1-type_HTH"/>
</dbReference>
<dbReference type="PROSITE" id="PS50943">
    <property type="entry name" value="HTH_CROC1"/>
    <property type="match status" value="1"/>
</dbReference>
<comment type="caution">
    <text evidence="2">The sequence shown here is derived from an EMBL/GenBank/DDBJ whole genome shotgun (WGS) entry which is preliminary data.</text>
</comment>
<dbReference type="InterPro" id="IPR043917">
    <property type="entry name" value="DUF5753"/>
</dbReference>
<dbReference type="RefSeq" id="WP_344892251.1">
    <property type="nucleotide sequence ID" value="NZ_BAABAS010000004.1"/>
</dbReference>
<proteinExistence type="predicted"/>
<organism evidence="2 3">
    <name type="scientific">Actinomadura meridiana</name>
    <dbReference type="NCBI Taxonomy" id="559626"/>
    <lineage>
        <taxon>Bacteria</taxon>
        <taxon>Bacillati</taxon>
        <taxon>Actinomycetota</taxon>
        <taxon>Actinomycetes</taxon>
        <taxon>Streptosporangiales</taxon>
        <taxon>Thermomonosporaceae</taxon>
        <taxon>Actinomadura</taxon>
    </lineage>
</organism>
<name>A0ABP8BVX2_9ACTN</name>
<keyword evidence="3" id="KW-1185">Reference proteome</keyword>
<dbReference type="Pfam" id="PF19054">
    <property type="entry name" value="DUF5753"/>
    <property type="match status" value="1"/>
</dbReference>
<dbReference type="InterPro" id="IPR010982">
    <property type="entry name" value="Lambda_DNA-bd_dom_sf"/>
</dbReference>
<reference evidence="3" key="1">
    <citation type="journal article" date="2019" name="Int. J. Syst. Evol. Microbiol.">
        <title>The Global Catalogue of Microorganisms (GCM) 10K type strain sequencing project: providing services to taxonomists for standard genome sequencing and annotation.</title>
        <authorList>
            <consortium name="The Broad Institute Genomics Platform"/>
            <consortium name="The Broad Institute Genome Sequencing Center for Infectious Disease"/>
            <person name="Wu L."/>
            <person name="Ma J."/>
        </authorList>
    </citation>
    <scope>NUCLEOTIDE SEQUENCE [LARGE SCALE GENOMIC DNA]</scope>
    <source>
        <strain evidence="3">JCM 17440</strain>
    </source>
</reference>
<evidence type="ECO:0000313" key="3">
    <source>
        <dbReference type="Proteomes" id="UP001501710"/>
    </source>
</evidence>
<dbReference type="CDD" id="cd00093">
    <property type="entry name" value="HTH_XRE"/>
    <property type="match status" value="1"/>
</dbReference>
<accession>A0ABP8BVX2</accession>
<dbReference type="SMART" id="SM00530">
    <property type="entry name" value="HTH_XRE"/>
    <property type="match status" value="1"/>
</dbReference>
<gene>
    <name evidence="2" type="ORF">GCM10022254_16480</name>
</gene>
<dbReference type="Proteomes" id="UP001501710">
    <property type="component" value="Unassembled WGS sequence"/>
</dbReference>
<protein>
    <submittedName>
        <fullName evidence="2">Helix-turn-helix transcriptional regulator</fullName>
    </submittedName>
</protein>
<feature type="domain" description="HTH cro/C1-type" evidence="1">
    <location>
        <begin position="22"/>
        <end position="76"/>
    </location>
</feature>
<evidence type="ECO:0000259" key="1">
    <source>
        <dbReference type="PROSITE" id="PS50943"/>
    </source>
</evidence>
<dbReference type="EMBL" id="BAABAS010000004">
    <property type="protein sequence ID" value="GAA4227834.1"/>
    <property type="molecule type" value="Genomic_DNA"/>
</dbReference>
<evidence type="ECO:0000313" key="2">
    <source>
        <dbReference type="EMBL" id="GAA4227834.1"/>
    </source>
</evidence>
<sequence length="274" mass="30561">MPRRPRDPGVPSSPTEYFGAELRAYRETSGLSRPQLSERLGFTPQWIGQVESGSSAPSDEFAMACDTFFGTNGTFFRIWEWIQELGKLQVLPPGFRPYAEAEGEASYVKAFAPLLVPGLLQTPEYARTVLEVGQRVGKLEELLAVRMERQSLLIKEDAPWLLFVLSEYAVRRIVGGREVMCAQLERLLSLTSESHITLQVVRDDAPVYQASGFVLLEFKERASMCYMDSGGGYGPLLENPRDVNERAVAFDQVRSAALPAGESVRFVRTVMEGL</sequence>